<reference evidence="2" key="1">
    <citation type="submission" date="2018-09" db="EMBL/GenBank/DDBJ databases">
        <title>Genome sequencing of strain 2DFWR-13.</title>
        <authorList>
            <person name="Heo J."/>
            <person name="Kim S.-J."/>
            <person name="Kwon S.-W."/>
        </authorList>
    </citation>
    <scope>NUCLEOTIDE SEQUENCE [LARGE SCALE GENOMIC DNA]</scope>
    <source>
        <strain evidence="2">2DFWR-13</strain>
    </source>
</reference>
<dbReference type="KEGG" id="lyd:D7I47_03200"/>
<dbReference type="RefSeq" id="WP_120761708.1">
    <property type="nucleotide sequence ID" value="NZ_CP032630.1"/>
</dbReference>
<dbReference type="AlphaFoldDB" id="A0A387B4X2"/>
<organism evidence="1 2">
    <name type="scientific">Protaetiibacter intestinalis</name>
    <dbReference type="NCBI Taxonomy" id="2419774"/>
    <lineage>
        <taxon>Bacteria</taxon>
        <taxon>Bacillati</taxon>
        <taxon>Actinomycetota</taxon>
        <taxon>Actinomycetes</taxon>
        <taxon>Micrococcales</taxon>
        <taxon>Microbacteriaceae</taxon>
        <taxon>Protaetiibacter</taxon>
    </lineage>
</organism>
<dbReference type="CDD" id="cd07812">
    <property type="entry name" value="SRPBCC"/>
    <property type="match status" value="1"/>
</dbReference>
<name>A0A387B4X2_9MICO</name>
<evidence type="ECO:0000313" key="2">
    <source>
        <dbReference type="Proteomes" id="UP000278886"/>
    </source>
</evidence>
<dbReference type="SUPFAM" id="SSF55961">
    <property type="entry name" value="Bet v1-like"/>
    <property type="match status" value="1"/>
</dbReference>
<accession>A0A387B4X2</accession>
<dbReference type="InterPro" id="IPR019587">
    <property type="entry name" value="Polyketide_cyclase/dehydratase"/>
</dbReference>
<evidence type="ECO:0000313" key="1">
    <source>
        <dbReference type="EMBL" id="AYF97357.1"/>
    </source>
</evidence>
<dbReference type="Pfam" id="PF10604">
    <property type="entry name" value="Polyketide_cyc2"/>
    <property type="match status" value="1"/>
</dbReference>
<protein>
    <submittedName>
        <fullName evidence="1">SRPBCC family protein</fullName>
    </submittedName>
</protein>
<dbReference type="InterPro" id="IPR023393">
    <property type="entry name" value="START-like_dom_sf"/>
</dbReference>
<sequence>MGEVSEAVFHIAARPRAVFDHLRDPRSYVGLSPLVVEARDIRTDDDGTVHYVAVERFRFLGFLRYDNRIRVTIRTVDAGGRLWVGGDVDSPGDVQLAYGYELTPDGHGTRLIDRIEVTAPWGLRRFALARASEVQHARGRILAERLGG</sequence>
<dbReference type="OrthoDB" id="3529782at2"/>
<keyword evidence="2" id="KW-1185">Reference proteome</keyword>
<dbReference type="Gene3D" id="3.30.530.20">
    <property type="match status" value="1"/>
</dbReference>
<dbReference type="EMBL" id="CP032630">
    <property type="protein sequence ID" value="AYF97357.1"/>
    <property type="molecule type" value="Genomic_DNA"/>
</dbReference>
<dbReference type="Proteomes" id="UP000278886">
    <property type="component" value="Chromosome"/>
</dbReference>
<proteinExistence type="predicted"/>
<gene>
    <name evidence="1" type="ORF">D7I47_03200</name>
</gene>